<evidence type="ECO:0000256" key="2">
    <source>
        <dbReference type="ARBA" id="ARBA00022670"/>
    </source>
</evidence>
<gene>
    <name evidence="9" type="primary">11411819</name>
    <name evidence="7" type="ordered locus">MTR_2g075300</name>
    <name evidence="8" type="ORF">MtrunA17_Chr2g0315161</name>
</gene>
<organism evidence="7 10">
    <name type="scientific">Medicago truncatula</name>
    <name type="common">Barrel medic</name>
    <name type="synonym">Medicago tribuloides</name>
    <dbReference type="NCBI Taxonomy" id="3880"/>
    <lineage>
        <taxon>Eukaryota</taxon>
        <taxon>Viridiplantae</taxon>
        <taxon>Streptophyta</taxon>
        <taxon>Embryophyta</taxon>
        <taxon>Tracheophyta</taxon>
        <taxon>Spermatophyta</taxon>
        <taxon>Magnoliopsida</taxon>
        <taxon>eudicotyledons</taxon>
        <taxon>Gunneridae</taxon>
        <taxon>Pentapetalae</taxon>
        <taxon>rosids</taxon>
        <taxon>fabids</taxon>
        <taxon>Fabales</taxon>
        <taxon>Fabaceae</taxon>
        <taxon>Papilionoideae</taxon>
        <taxon>50 kb inversion clade</taxon>
        <taxon>NPAAA clade</taxon>
        <taxon>Hologalegina</taxon>
        <taxon>IRL clade</taxon>
        <taxon>Trifolieae</taxon>
        <taxon>Medicago</taxon>
    </lineage>
</organism>
<reference evidence="7 10" key="2">
    <citation type="journal article" date="2014" name="BMC Genomics">
        <title>An improved genome release (version Mt4.0) for the model legume Medicago truncatula.</title>
        <authorList>
            <person name="Tang H."/>
            <person name="Krishnakumar V."/>
            <person name="Bidwell S."/>
            <person name="Rosen B."/>
            <person name="Chan A."/>
            <person name="Zhou S."/>
            <person name="Gentzbittel L."/>
            <person name="Childs K.L."/>
            <person name="Yandell M."/>
            <person name="Gundlach H."/>
            <person name="Mayer K.F."/>
            <person name="Schwartz D.C."/>
            <person name="Town C.D."/>
        </authorList>
    </citation>
    <scope>GENOME REANNOTATION</scope>
    <source>
        <strain evidence="9 10">cv. Jemalong A17</strain>
    </source>
</reference>
<dbReference type="GO" id="GO:0004185">
    <property type="term" value="F:serine-type carboxypeptidase activity"/>
    <property type="evidence" value="ECO:0007669"/>
    <property type="project" value="UniProtKB-EC"/>
</dbReference>
<accession>G7IQZ7</accession>
<dbReference type="eggNOG" id="KOG2183">
    <property type="taxonomic scope" value="Eukaryota"/>
</dbReference>
<evidence type="ECO:0000256" key="3">
    <source>
        <dbReference type="ARBA" id="ARBA00022729"/>
    </source>
</evidence>
<keyword evidence="2" id="KW-0645">Protease</keyword>
<dbReference type="EMBL" id="CM001218">
    <property type="protein sequence ID" value="AES66518.1"/>
    <property type="molecule type" value="Genomic_DNA"/>
</dbReference>
<evidence type="ECO:0000313" key="8">
    <source>
        <dbReference type="EMBL" id="RHN74884.1"/>
    </source>
</evidence>
<dbReference type="OMA" id="CHQTIRR"/>
<evidence type="ECO:0000256" key="1">
    <source>
        <dbReference type="ARBA" id="ARBA00011079"/>
    </source>
</evidence>
<reference evidence="7 10" key="1">
    <citation type="journal article" date="2011" name="Nature">
        <title>The Medicago genome provides insight into the evolution of rhizobial symbioses.</title>
        <authorList>
            <person name="Young N.D."/>
            <person name="Debelle F."/>
            <person name="Oldroyd G.E."/>
            <person name="Geurts R."/>
            <person name="Cannon S.B."/>
            <person name="Udvardi M.K."/>
            <person name="Benedito V.A."/>
            <person name="Mayer K.F."/>
            <person name="Gouzy J."/>
            <person name="Schoof H."/>
            <person name="Van de Peer Y."/>
            <person name="Proost S."/>
            <person name="Cook D.R."/>
            <person name="Meyers B.C."/>
            <person name="Spannagl M."/>
            <person name="Cheung F."/>
            <person name="De Mita S."/>
            <person name="Krishnakumar V."/>
            <person name="Gundlach H."/>
            <person name="Zhou S."/>
            <person name="Mudge J."/>
            <person name="Bharti A.K."/>
            <person name="Murray J.D."/>
            <person name="Naoumkina M.A."/>
            <person name="Rosen B."/>
            <person name="Silverstein K.A."/>
            <person name="Tang H."/>
            <person name="Rombauts S."/>
            <person name="Zhao P.X."/>
            <person name="Zhou P."/>
            <person name="Barbe V."/>
            <person name="Bardou P."/>
            <person name="Bechner M."/>
            <person name="Bellec A."/>
            <person name="Berger A."/>
            <person name="Berges H."/>
            <person name="Bidwell S."/>
            <person name="Bisseling T."/>
            <person name="Choisne N."/>
            <person name="Couloux A."/>
            <person name="Denny R."/>
            <person name="Deshpande S."/>
            <person name="Dai X."/>
            <person name="Doyle J.J."/>
            <person name="Dudez A.M."/>
            <person name="Farmer A.D."/>
            <person name="Fouteau S."/>
            <person name="Franken C."/>
            <person name="Gibelin C."/>
            <person name="Gish J."/>
            <person name="Goldstein S."/>
            <person name="Gonzalez A.J."/>
            <person name="Green P.J."/>
            <person name="Hallab A."/>
            <person name="Hartog M."/>
            <person name="Hua A."/>
            <person name="Humphray S.J."/>
            <person name="Jeong D.H."/>
            <person name="Jing Y."/>
            <person name="Jocker A."/>
            <person name="Kenton S.M."/>
            <person name="Kim D.J."/>
            <person name="Klee K."/>
            <person name="Lai H."/>
            <person name="Lang C."/>
            <person name="Lin S."/>
            <person name="Macmil S.L."/>
            <person name="Magdelenat G."/>
            <person name="Matthews L."/>
            <person name="McCorrison J."/>
            <person name="Monaghan E.L."/>
            <person name="Mun J.H."/>
            <person name="Najar F.Z."/>
            <person name="Nicholson C."/>
            <person name="Noirot C."/>
            <person name="O'Bleness M."/>
            <person name="Paule C.R."/>
            <person name="Poulain J."/>
            <person name="Prion F."/>
            <person name="Qin B."/>
            <person name="Qu C."/>
            <person name="Retzel E.F."/>
            <person name="Riddle C."/>
            <person name="Sallet E."/>
            <person name="Samain S."/>
            <person name="Samson N."/>
            <person name="Sanders I."/>
            <person name="Saurat O."/>
            <person name="Scarpelli C."/>
            <person name="Schiex T."/>
            <person name="Segurens B."/>
            <person name="Severin A.J."/>
            <person name="Sherrier D.J."/>
            <person name="Shi R."/>
            <person name="Sims S."/>
            <person name="Singer S.R."/>
            <person name="Sinharoy S."/>
            <person name="Sterck L."/>
            <person name="Viollet A."/>
            <person name="Wang B.B."/>
            <person name="Wang K."/>
            <person name="Wang M."/>
            <person name="Wang X."/>
            <person name="Warfsmann J."/>
            <person name="Weissenbach J."/>
            <person name="White D.D."/>
            <person name="White J.D."/>
            <person name="Wiley G.B."/>
            <person name="Wincker P."/>
            <person name="Xing Y."/>
            <person name="Yang L."/>
            <person name="Yao Z."/>
            <person name="Ying F."/>
            <person name="Zhai J."/>
            <person name="Zhou L."/>
            <person name="Zuber A."/>
            <person name="Denarie J."/>
            <person name="Dixon R.A."/>
            <person name="May G.D."/>
            <person name="Schwartz D.C."/>
            <person name="Rogers J."/>
            <person name="Quetier F."/>
            <person name="Town C.D."/>
            <person name="Roe B.A."/>
        </authorList>
    </citation>
    <scope>NUCLEOTIDE SEQUENCE [LARGE SCALE GENOMIC DNA]</scope>
    <source>
        <strain evidence="7">A17</strain>
        <strain evidence="9 10">cv. Jemalong A17</strain>
    </source>
</reference>
<dbReference type="MEROPS" id="S28.A03"/>
<reference evidence="9" key="3">
    <citation type="submission" date="2015-04" db="UniProtKB">
        <authorList>
            <consortium name="EnsemblPlants"/>
        </authorList>
    </citation>
    <scope>IDENTIFICATION</scope>
    <source>
        <strain evidence="9">cv. Jemalong A17</strain>
    </source>
</reference>
<dbReference type="Gene3D" id="1.20.120.980">
    <property type="entry name" value="Serine carboxypeptidase S28, SKS domain"/>
    <property type="match status" value="1"/>
</dbReference>
<feature type="chain" id="PRO_5014572383" evidence="6">
    <location>
        <begin position="25"/>
        <end position="479"/>
    </location>
</feature>
<evidence type="ECO:0000256" key="6">
    <source>
        <dbReference type="SAM" id="SignalP"/>
    </source>
</evidence>
<dbReference type="Pfam" id="PF05577">
    <property type="entry name" value="Peptidase_S28"/>
    <property type="match status" value="1"/>
</dbReference>
<dbReference type="Gramene" id="rna11016">
    <property type="protein sequence ID" value="RHN74884.1"/>
    <property type="gene ID" value="gene11016"/>
</dbReference>
<keyword evidence="10" id="KW-1185">Reference proteome</keyword>
<evidence type="ECO:0000256" key="4">
    <source>
        <dbReference type="ARBA" id="ARBA00022801"/>
    </source>
</evidence>
<feature type="signal peptide" evidence="6">
    <location>
        <begin position="1"/>
        <end position="24"/>
    </location>
</feature>
<dbReference type="PANTHER" id="PTHR11010">
    <property type="entry name" value="PROTEASE S28 PRO-X CARBOXYPEPTIDASE-RELATED"/>
    <property type="match status" value="1"/>
</dbReference>
<evidence type="ECO:0000313" key="9">
    <source>
        <dbReference type="EnsemblPlants" id="AES66518"/>
    </source>
</evidence>
<keyword evidence="5" id="KW-0325">Glycoprotein</keyword>
<name>G7IQZ7_MEDTR</name>
<dbReference type="EnsemblPlants" id="AES66518">
    <property type="protein sequence ID" value="AES66518"/>
    <property type="gene ID" value="MTR_2g075300"/>
</dbReference>
<dbReference type="STRING" id="3880.G7IQZ7"/>
<dbReference type="KEGG" id="mtr:11411819"/>
<dbReference type="EMBL" id="PSQE01000002">
    <property type="protein sequence ID" value="RHN74884.1"/>
    <property type="molecule type" value="Genomic_DNA"/>
</dbReference>
<dbReference type="InterPro" id="IPR029058">
    <property type="entry name" value="AB_hydrolase_fold"/>
</dbReference>
<dbReference type="InterPro" id="IPR008758">
    <property type="entry name" value="Peptidase_S28"/>
</dbReference>
<protein>
    <submittedName>
        <fullName evidence="7">Lysosomal pro-X carboxypeptidase-like protein</fullName>
    </submittedName>
    <submittedName>
        <fullName evidence="8">Putative lysosomal Pro-Xaa carboxypeptidase</fullName>
        <ecNumber evidence="8">3.4.16.2</ecNumber>
    </submittedName>
</protein>
<reference evidence="8" key="4">
    <citation type="journal article" date="2018" name="Nat. Plants">
        <title>Whole-genome landscape of Medicago truncatula symbiotic genes.</title>
        <authorList>
            <person name="Pecrix Y."/>
            <person name="Gamas P."/>
            <person name="Carrere S."/>
        </authorList>
    </citation>
    <scope>NUCLEOTIDE SEQUENCE</scope>
    <source>
        <tissue evidence="8">Leaves</tissue>
    </source>
</reference>
<dbReference type="SUPFAM" id="SSF53474">
    <property type="entry name" value="alpha/beta-Hydrolases"/>
    <property type="match status" value="1"/>
</dbReference>
<dbReference type="GO" id="GO:0006508">
    <property type="term" value="P:proteolysis"/>
    <property type="evidence" value="ECO:0007669"/>
    <property type="project" value="UniProtKB-KW"/>
</dbReference>
<dbReference type="OrthoDB" id="2130629at2759"/>
<evidence type="ECO:0000313" key="7">
    <source>
        <dbReference type="EMBL" id="AES66518.1"/>
    </source>
</evidence>
<keyword evidence="3 6" id="KW-0732">Signal</keyword>
<dbReference type="Proteomes" id="UP000002051">
    <property type="component" value="Chromosome 2"/>
</dbReference>
<dbReference type="Gene3D" id="3.40.50.1820">
    <property type="entry name" value="alpha/beta hydrolase"/>
    <property type="match status" value="1"/>
</dbReference>
<dbReference type="AlphaFoldDB" id="G7IQZ7"/>
<dbReference type="GO" id="GO:0008239">
    <property type="term" value="F:dipeptidyl-peptidase activity"/>
    <property type="evidence" value="ECO:0000318"/>
    <property type="project" value="GO_Central"/>
</dbReference>
<comment type="similarity">
    <text evidence="1">Belongs to the peptidase S28 family.</text>
</comment>
<dbReference type="PaxDb" id="3880-AES66518"/>
<evidence type="ECO:0000256" key="5">
    <source>
        <dbReference type="ARBA" id="ARBA00023180"/>
    </source>
</evidence>
<sequence length="479" mass="54407">MNKFISFYLLFIFFLCFSVTTTNSLTLPRLSPFSESKTTEYQNTKTFNLNEDMQPYFYEQTLDHFNYLSDSYKTFKQRYIINFNYWGGANSSAPIFAYLGGEDDIVNTLGFMTDNATSFKALLVYIEHRYYGKSVPSFNASYGYLNSAQALADYAEVLLYLKDSLHAQKSPVIVVGGSYAGMLAAWFRLKYPHIAIGALASSAPLLYFDNITPASGYNDVITRDFQETSKTCYETIRNSWFEIDEVASKPNGLNFLSKKFNTCYPLEQPGELKDYLGNMYQKAAQYNDPPTTTICEAIDRASYGDDILSRIYGGMVASYGNKKCNVNPDKYTGAKPFDRWRWQTCTEIVMPIGIGDSSLFQPKPFNFTSFAENCKKDFGVQPRPHWITSYYGGQDIQLVLKRFGSNIIFSNGLRDPYSSGGVLNNISDSLVALPTVNGYHCQDIVPAIESDPAWLVHQRNTEVEIIQSWIKKYYDEVNI</sequence>
<dbReference type="Proteomes" id="UP000265566">
    <property type="component" value="Chromosome 2"/>
</dbReference>
<dbReference type="HOGENOM" id="CLU_020959_0_1_1"/>
<proteinExistence type="inferred from homology"/>
<dbReference type="InterPro" id="IPR042269">
    <property type="entry name" value="Ser_carbopepase_S28_SKS"/>
</dbReference>
<keyword evidence="7" id="KW-0121">Carboxypeptidase</keyword>
<evidence type="ECO:0000313" key="10">
    <source>
        <dbReference type="Proteomes" id="UP000002051"/>
    </source>
</evidence>
<keyword evidence="4 8" id="KW-0378">Hydrolase</keyword>
<dbReference type="PANTHER" id="PTHR11010:SF96">
    <property type="entry name" value="LYSOSOMAL PRO-X CARBOXYPEPTIDASE-LIKE ISOFORM X1"/>
    <property type="match status" value="1"/>
</dbReference>
<dbReference type="EC" id="3.4.16.2" evidence="8"/>